<proteinExistence type="predicted"/>
<sequence length="68" mass="7849">MWECAMRFPQSDLHPPLWISRCSPSNWDRPPMNRGFTPLIHNGAHEKTPLGQSQHTRSIRITWQGAAL</sequence>
<evidence type="ECO:0000313" key="2">
    <source>
        <dbReference type="EMBL" id="SPP64443.1"/>
    </source>
</evidence>
<dbReference type="AlphaFoldDB" id="A0A330L3V2"/>
<dbReference type="Proteomes" id="UP000248168">
    <property type="component" value="Unassembled WGS sequence"/>
</dbReference>
<dbReference type="EMBL" id="OUNR01000012">
    <property type="protein sequence ID" value="SPP64443.1"/>
    <property type="molecule type" value="Genomic_DNA"/>
</dbReference>
<gene>
    <name evidence="2" type="ORF">NITLEN_20082</name>
</gene>
<reference evidence="3" key="1">
    <citation type="submission" date="2018-04" db="EMBL/GenBank/DDBJ databases">
        <authorList>
            <person name="Lucker S."/>
            <person name="Sakoula D."/>
        </authorList>
    </citation>
    <scope>NUCLEOTIDE SEQUENCE [LARGE SCALE GENOMIC DNA]</scope>
</reference>
<organism evidence="2 3">
    <name type="scientific">Nitrospira lenta</name>
    <dbReference type="NCBI Taxonomy" id="1436998"/>
    <lineage>
        <taxon>Bacteria</taxon>
        <taxon>Pseudomonadati</taxon>
        <taxon>Nitrospirota</taxon>
        <taxon>Nitrospiria</taxon>
        <taxon>Nitrospirales</taxon>
        <taxon>Nitrospiraceae</taxon>
        <taxon>Nitrospira</taxon>
    </lineage>
</organism>
<dbReference type="InParanoid" id="A0A330L3V2"/>
<protein>
    <submittedName>
        <fullName evidence="2">Uncharacterized protein</fullName>
    </submittedName>
</protein>
<evidence type="ECO:0000256" key="1">
    <source>
        <dbReference type="SAM" id="MobiDB-lite"/>
    </source>
</evidence>
<evidence type="ECO:0000313" key="3">
    <source>
        <dbReference type="Proteomes" id="UP000248168"/>
    </source>
</evidence>
<feature type="region of interest" description="Disordered" evidence="1">
    <location>
        <begin position="33"/>
        <end position="56"/>
    </location>
</feature>
<accession>A0A330L3V2</accession>
<name>A0A330L3V2_9BACT</name>
<keyword evidence="3" id="KW-1185">Reference proteome</keyword>